<dbReference type="AlphaFoldDB" id="A0A9Q1C217"/>
<dbReference type="GO" id="GO:0045174">
    <property type="term" value="F:glutathione dehydrogenase (ascorbate) activity"/>
    <property type="evidence" value="ECO:0007669"/>
    <property type="project" value="UniProtKB-UniRule"/>
</dbReference>
<dbReference type="InterPro" id="IPR010987">
    <property type="entry name" value="Glutathione-S-Trfase_C-like"/>
</dbReference>
<evidence type="ECO:0000256" key="3">
    <source>
        <dbReference type="RuleBase" id="RU368071"/>
    </source>
</evidence>
<keyword evidence="7" id="KW-1185">Reference proteome</keyword>
<dbReference type="InterPro" id="IPR036249">
    <property type="entry name" value="Thioredoxin-like_sf"/>
</dbReference>
<dbReference type="SFLD" id="SFLDS00019">
    <property type="entry name" value="Glutathione_Transferase_(cytos"/>
    <property type="match status" value="1"/>
</dbReference>
<dbReference type="FunFam" id="1.20.1050.10:FF:000009">
    <property type="entry name" value="Glutathione S-transferase omega-1"/>
    <property type="match status" value="1"/>
</dbReference>
<dbReference type="OrthoDB" id="4951845at2759"/>
<dbReference type="PANTHER" id="PTHR43968">
    <property type="match status" value="1"/>
</dbReference>
<dbReference type="InterPro" id="IPR036282">
    <property type="entry name" value="Glutathione-S-Trfase_C_sf"/>
</dbReference>
<dbReference type="PANTHER" id="PTHR43968:SF6">
    <property type="entry name" value="GLUTATHIONE S-TRANSFERASE OMEGA"/>
    <property type="match status" value="1"/>
</dbReference>
<dbReference type="InterPro" id="IPR050983">
    <property type="entry name" value="GST_Omega/HSP26"/>
</dbReference>
<dbReference type="EC" id="1.8.5.1" evidence="3"/>
<evidence type="ECO:0000256" key="2">
    <source>
        <dbReference type="ARBA" id="ARBA00023002"/>
    </source>
</evidence>
<dbReference type="Gene3D" id="3.40.30.10">
    <property type="entry name" value="Glutaredoxin"/>
    <property type="match status" value="1"/>
</dbReference>
<gene>
    <name evidence="6" type="ORF">HOLleu_20722</name>
</gene>
<dbReference type="PRINTS" id="PR01625">
    <property type="entry name" value="GSTRNSFRASEO"/>
</dbReference>
<dbReference type="Pfam" id="PF13409">
    <property type="entry name" value="GST_N_2"/>
    <property type="match status" value="1"/>
</dbReference>
<evidence type="ECO:0000313" key="7">
    <source>
        <dbReference type="Proteomes" id="UP001152320"/>
    </source>
</evidence>
<comment type="caution">
    <text evidence="6">The sequence shown here is derived from an EMBL/GenBank/DDBJ whole genome shotgun (WGS) entry which is preliminary data.</text>
</comment>
<dbReference type="EC" id="2.5.1.18" evidence="3"/>
<dbReference type="SUPFAM" id="SSF47616">
    <property type="entry name" value="GST C-terminal domain-like"/>
    <property type="match status" value="1"/>
</dbReference>
<dbReference type="Gene3D" id="1.20.1050.10">
    <property type="match status" value="1"/>
</dbReference>
<comment type="catalytic activity">
    <reaction evidence="3">
        <text>RX + glutathione = an S-substituted glutathione + a halide anion + H(+)</text>
        <dbReference type="Rhea" id="RHEA:16437"/>
        <dbReference type="ChEBI" id="CHEBI:15378"/>
        <dbReference type="ChEBI" id="CHEBI:16042"/>
        <dbReference type="ChEBI" id="CHEBI:17792"/>
        <dbReference type="ChEBI" id="CHEBI:57925"/>
        <dbReference type="ChEBI" id="CHEBI:90779"/>
        <dbReference type="EC" id="2.5.1.18"/>
    </reaction>
</comment>
<evidence type="ECO:0000259" key="5">
    <source>
        <dbReference type="PROSITE" id="PS50405"/>
    </source>
</evidence>
<comment type="similarity">
    <text evidence="1 3">Belongs to the GST superfamily. Omega family.</text>
</comment>
<dbReference type="Pfam" id="PF13410">
    <property type="entry name" value="GST_C_2"/>
    <property type="match status" value="1"/>
</dbReference>
<dbReference type="PROSITE" id="PS50404">
    <property type="entry name" value="GST_NTER"/>
    <property type="match status" value="1"/>
</dbReference>
<keyword evidence="3" id="KW-0808">Transferase</keyword>
<protein>
    <recommendedName>
        <fullName evidence="3">Glutathione S-transferase omega</fullName>
        <shortName evidence="3">GSTO</shortName>
        <ecNumber evidence="3">1.20.4.2</ecNumber>
        <ecNumber evidence="3">1.8.5.1</ecNumber>
        <ecNumber evidence="3">2.5.1.18</ecNumber>
    </recommendedName>
    <alternativeName>
        <fullName evidence="3">Glutathione-dependent dehydroascorbate reductase</fullName>
    </alternativeName>
    <alternativeName>
        <fullName evidence="3">Monomethylarsonic acid reductase</fullName>
    </alternativeName>
</protein>
<dbReference type="InterPro" id="IPR004045">
    <property type="entry name" value="Glutathione_S-Trfase_N"/>
</dbReference>
<feature type="domain" description="GST C-terminal" evidence="5">
    <location>
        <begin position="78"/>
        <end position="209"/>
    </location>
</feature>
<dbReference type="GO" id="GO:0004364">
    <property type="term" value="F:glutathione transferase activity"/>
    <property type="evidence" value="ECO:0007669"/>
    <property type="project" value="UniProtKB-UniRule"/>
</dbReference>
<keyword evidence="2 3" id="KW-0560">Oxidoreductase</keyword>
<sequence>MKFCPFADRTRLVLHAKGIEHEVVNVNTWEKPEWFKQKNPKQLVPVLEKDDKIVYESIIASEYLEAVYPEKTKLMPEDPYKRAQDAMLLDHFGSKVIPPFFTNKHGQDKEKVEALIQGLQRLDDDLKERGTDFFFGSRPGFLDYMLWPIFARVKASGSFGEGQGIPASLTTLTPWVDRMLKDKSVQSIIHPDSAYAEFSKHYRTDNTKFDEIETEN</sequence>
<dbReference type="PROSITE" id="PS50405">
    <property type="entry name" value="GST_CTER"/>
    <property type="match status" value="1"/>
</dbReference>
<name>A0A9Q1C217_HOLLE</name>
<dbReference type="Proteomes" id="UP001152320">
    <property type="component" value="Chromosome 9"/>
</dbReference>
<evidence type="ECO:0000313" key="6">
    <source>
        <dbReference type="EMBL" id="KAJ8036679.1"/>
    </source>
</evidence>
<dbReference type="EMBL" id="JAIZAY010000009">
    <property type="protein sequence ID" value="KAJ8036679.1"/>
    <property type="molecule type" value="Genomic_DNA"/>
</dbReference>
<feature type="domain" description="GST N-terminal" evidence="4">
    <location>
        <begin position="1"/>
        <end position="72"/>
    </location>
</feature>
<dbReference type="GO" id="GO:0005737">
    <property type="term" value="C:cytoplasm"/>
    <property type="evidence" value="ECO:0007669"/>
    <property type="project" value="InterPro"/>
</dbReference>
<comment type="function">
    <text evidence="3">Exhibits glutathione-dependent thiol transferase activity. Has high dehydroascorbate reductase activity and may contribute to the recycling of ascorbic acid. Participates in the biotransformation of inorganic arsenic and reduces monomethylarsonic acid (MMA).</text>
</comment>
<dbReference type="SUPFAM" id="SSF52833">
    <property type="entry name" value="Thioredoxin-like"/>
    <property type="match status" value="1"/>
</dbReference>
<dbReference type="InterPro" id="IPR040079">
    <property type="entry name" value="Glutathione_S-Trfase"/>
</dbReference>
<dbReference type="GO" id="GO:0050610">
    <property type="term" value="F:methylarsonate reductase activity"/>
    <property type="evidence" value="ECO:0007669"/>
    <property type="project" value="UniProtKB-UniRule"/>
</dbReference>
<proteinExistence type="inferred from homology"/>
<dbReference type="EC" id="1.20.4.2" evidence="3"/>
<dbReference type="FunFam" id="3.40.30.10:FF:000123">
    <property type="entry name" value="Glutathione transferase o1"/>
    <property type="match status" value="1"/>
</dbReference>
<dbReference type="GO" id="GO:0006749">
    <property type="term" value="P:glutathione metabolic process"/>
    <property type="evidence" value="ECO:0007669"/>
    <property type="project" value="UniProtKB-UniRule"/>
</dbReference>
<comment type="catalytic activity">
    <reaction evidence="3">
        <text>L-dehydroascorbate + 2 glutathione = glutathione disulfide + L-ascorbate</text>
        <dbReference type="Rhea" id="RHEA:24424"/>
        <dbReference type="ChEBI" id="CHEBI:38290"/>
        <dbReference type="ChEBI" id="CHEBI:57925"/>
        <dbReference type="ChEBI" id="CHEBI:58297"/>
        <dbReference type="ChEBI" id="CHEBI:58539"/>
        <dbReference type="EC" id="1.8.5.1"/>
    </reaction>
</comment>
<dbReference type="SFLD" id="SFLDG00358">
    <property type="entry name" value="Main_(cytGST)"/>
    <property type="match status" value="1"/>
</dbReference>
<reference evidence="6" key="1">
    <citation type="submission" date="2021-10" db="EMBL/GenBank/DDBJ databases">
        <title>Tropical sea cucumber genome reveals ecological adaptation and Cuvierian tubules defense mechanism.</title>
        <authorList>
            <person name="Chen T."/>
        </authorList>
    </citation>
    <scope>NUCLEOTIDE SEQUENCE</scope>
    <source>
        <strain evidence="6">Nanhai2018</strain>
        <tissue evidence="6">Muscle</tissue>
    </source>
</reference>
<organism evidence="6 7">
    <name type="scientific">Holothuria leucospilota</name>
    <name type="common">Black long sea cucumber</name>
    <name type="synonym">Mertensiothuria leucospilota</name>
    <dbReference type="NCBI Taxonomy" id="206669"/>
    <lineage>
        <taxon>Eukaryota</taxon>
        <taxon>Metazoa</taxon>
        <taxon>Echinodermata</taxon>
        <taxon>Eleutherozoa</taxon>
        <taxon>Echinozoa</taxon>
        <taxon>Holothuroidea</taxon>
        <taxon>Aspidochirotacea</taxon>
        <taxon>Aspidochirotida</taxon>
        <taxon>Holothuriidae</taxon>
        <taxon>Holothuria</taxon>
    </lineage>
</organism>
<evidence type="ECO:0000256" key="1">
    <source>
        <dbReference type="ARBA" id="ARBA00011067"/>
    </source>
</evidence>
<accession>A0A9Q1C217</accession>
<evidence type="ECO:0000259" key="4">
    <source>
        <dbReference type="PROSITE" id="PS50404"/>
    </source>
</evidence>
<dbReference type="InterPro" id="IPR005442">
    <property type="entry name" value="GST_omega"/>
</dbReference>
<comment type="catalytic activity">
    <reaction evidence="3">
        <text>methylarsonate + 2 glutathione + H(+) = methylarsonous acid + glutathione disulfide + H2O</text>
        <dbReference type="Rhea" id="RHEA:15969"/>
        <dbReference type="ChEBI" id="CHEBI:15377"/>
        <dbReference type="ChEBI" id="CHEBI:15378"/>
        <dbReference type="ChEBI" id="CHEBI:17826"/>
        <dbReference type="ChEBI" id="CHEBI:33409"/>
        <dbReference type="ChEBI" id="CHEBI:57925"/>
        <dbReference type="ChEBI" id="CHEBI:58297"/>
        <dbReference type="EC" id="1.20.4.2"/>
    </reaction>
</comment>